<dbReference type="AlphaFoldDB" id="A0AAD0Q8T9"/>
<dbReference type="Gene3D" id="3.60.20.10">
    <property type="entry name" value="Glutamine Phosphoribosylpyrophosphate, subunit 1, domain 1"/>
    <property type="match status" value="1"/>
</dbReference>
<evidence type="ECO:0000313" key="7">
    <source>
        <dbReference type="EMBL" id="AXI74521.1"/>
    </source>
</evidence>
<keyword evidence="4" id="KW-0865">Zymogen</keyword>
<evidence type="ECO:0000313" key="8">
    <source>
        <dbReference type="Proteomes" id="UP000253779"/>
    </source>
</evidence>
<feature type="compositionally biased region" description="Low complexity" evidence="5">
    <location>
        <begin position="217"/>
        <end position="243"/>
    </location>
</feature>
<dbReference type="PANTHER" id="PTHR34218:SF3">
    <property type="entry name" value="ACYL-HOMOSERINE LACTONE ACYLASE PVDQ"/>
    <property type="match status" value="1"/>
</dbReference>
<feature type="compositionally biased region" description="Pro residues" evidence="5">
    <location>
        <begin position="250"/>
        <end position="260"/>
    </location>
</feature>
<dbReference type="GO" id="GO:0017000">
    <property type="term" value="P:antibiotic biosynthetic process"/>
    <property type="evidence" value="ECO:0007669"/>
    <property type="project" value="InterPro"/>
</dbReference>
<accession>A0AAD0Q8T9</accession>
<dbReference type="InterPro" id="IPR002692">
    <property type="entry name" value="S45"/>
</dbReference>
<organism evidence="7 8">
    <name type="scientific">Streptomyces cavourensis</name>
    <dbReference type="NCBI Taxonomy" id="67258"/>
    <lineage>
        <taxon>Bacteria</taxon>
        <taxon>Bacillati</taxon>
        <taxon>Actinomycetota</taxon>
        <taxon>Actinomycetes</taxon>
        <taxon>Kitasatosporales</taxon>
        <taxon>Streptomycetaceae</taxon>
        <taxon>Streptomyces</taxon>
    </lineage>
</organism>
<sequence>MARRRLRERRGRGGARLPVALLAAVAVLSTPVLTGSAAATGTSAAGQGPDRPTIRYTEYGIPHIIASDWEGLGTGYGYASARDNICTLADTYLMVNAQRSRHLGPDGRASPGQDQNTTSNLNSDLYFQRIKDNRVVERLLDKPAPDGPEPEVREAIRGYVQGYNRYLAERGVDGLTDPACRGADWVRPITELDVYRHAHAEIIMGSADPLLEGQVNAAPPGASATSAAPAGPDSPAAPGPSASREQRPPATSPPPPPPASPEEAAARIRDAMAESRERAMGSNALAVGSQGVSGGTSMLLANPHFPWQGKNRMWQSQLTIPGKVNVSGASLLGFPAVNIGYNENVAWSHTVATVAPFGLFDVQVDPLNPTTYLVDGAWEQMTSQRVEVDVRQPDGSLAKVGRTLWATRYGPVTTAIQGQDLPWVVSAHAVRDVNMHNLRALNTWFRLDQADDVHEVVDILETTQGVPFFNTVASDRTGKALYADIQAVPNITDEHARSCLTLTGQLLFNQTLRLPNVPPVSILDGKRSACDWPDDPDAVAPGLLSPKVQPRLIRNDFVGNANDSPWLANPEQPLAFPRVMGDTAAPRSLRTQELILTARKRIDGTDGLPGKGFTPQTMGQLLFADNSRAADLALDATVTMCRNVPLGLVLVDGNVVNVSEACPVLAGWKSHDYTTDSRGSWLFANYWAYLLGGQGIEKLPWRVPFDPKNPVHTPNSLDTGSSALRNALARAVHALRTAGIALNAPLSNVQKVTRGGEQIPIHGSLGQLGVLNVITPGQVDGKFDIIFGSSFIQQVRFTADGPPQALSVMAYSQSADPNSPHYADQTTLFSAGGWVTDRFTEEQIAASPALQIEVLD</sequence>
<evidence type="ECO:0000256" key="1">
    <source>
        <dbReference type="ARBA" id="ARBA00006586"/>
    </source>
</evidence>
<evidence type="ECO:0000256" key="6">
    <source>
        <dbReference type="SAM" id="SignalP"/>
    </source>
</evidence>
<evidence type="ECO:0000256" key="4">
    <source>
        <dbReference type="ARBA" id="ARBA00023145"/>
    </source>
</evidence>
<evidence type="ECO:0000256" key="3">
    <source>
        <dbReference type="ARBA" id="ARBA00022801"/>
    </source>
</evidence>
<dbReference type="Gene3D" id="1.10.439.10">
    <property type="entry name" value="Penicillin Amidohydrolase, domain 1"/>
    <property type="match status" value="1"/>
</dbReference>
<dbReference type="InterPro" id="IPR023343">
    <property type="entry name" value="Penicillin_amidase_dom1"/>
</dbReference>
<dbReference type="RefSeq" id="WP_114933135.1">
    <property type="nucleotide sequence ID" value="NZ_CP030930.1"/>
</dbReference>
<dbReference type="InterPro" id="IPR043147">
    <property type="entry name" value="Penicillin_amidase_A-knob"/>
</dbReference>
<dbReference type="Gene3D" id="1.10.1400.10">
    <property type="match status" value="1"/>
</dbReference>
<keyword evidence="3" id="KW-0378">Hydrolase</keyword>
<dbReference type="PANTHER" id="PTHR34218">
    <property type="entry name" value="PEPTIDASE S45 PENICILLIN AMIDASE"/>
    <property type="match status" value="1"/>
</dbReference>
<evidence type="ECO:0000256" key="5">
    <source>
        <dbReference type="SAM" id="MobiDB-lite"/>
    </source>
</evidence>
<gene>
    <name evidence="7" type="ORF">DTW94_26945</name>
</gene>
<feature type="compositionally biased region" description="Polar residues" evidence="5">
    <location>
        <begin position="112"/>
        <end position="122"/>
    </location>
</feature>
<proteinExistence type="inferred from homology"/>
<feature type="region of interest" description="Disordered" evidence="5">
    <location>
        <begin position="214"/>
        <end position="265"/>
    </location>
</feature>
<dbReference type="Proteomes" id="UP000253779">
    <property type="component" value="Chromosome"/>
</dbReference>
<feature type="chain" id="PRO_5042082536" evidence="6">
    <location>
        <begin position="35"/>
        <end position="856"/>
    </location>
</feature>
<dbReference type="SUPFAM" id="SSF56235">
    <property type="entry name" value="N-terminal nucleophile aminohydrolases (Ntn hydrolases)"/>
    <property type="match status" value="1"/>
</dbReference>
<dbReference type="GO" id="GO:0016811">
    <property type="term" value="F:hydrolase activity, acting on carbon-nitrogen (but not peptide) bonds, in linear amides"/>
    <property type="evidence" value="ECO:0007669"/>
    <property type="project" value="InterPro"/>
</dbReference>
<protein>
    <submittedName>
        <fullName evidence="7">Penicillin acylase family protein</fullName>
    </submittedName>
</protein>
<dbReference type="Pfam" id="PF01804">
    <property type="entry name" value="Penicil_amidase"/>
    <property type="match status" value="1"/>
</dbReference>
<dbReference type="InterPro" id="IPR029055">
    <property type="entry name" value="Ntn_hydrolases_N"/>
</dbReference>
<feature type="signal peptide" evidence="6">
    <location>
        <begin position="1"/>
        <end position="34"/>
    </location>
</feature>
<reference evidence="7 8" key="1">
    <citation type="submission" date="2018-07" db="EMBL/GenBank/DDBJ databases">
        <title>Complete genome sequence of soil actinomycete Streptomyces cavourensis tj430.</title>
        <authorList>
            <person name="Wang P."/>
            <person name="Huang Y."/>
        </authorList>
    </citation>
    <scope>NUCLEOTIDE SEQUENCE [LARGE SCALE GENOMIC DNA]</scope>
    <source>
        <strain evidence="7 8">TJ430</strain>
    </source>
</reference>
<evidence type="ECO:0000256" key="2">
    <source>
        <dbReference type="ARBA" id="ARBA00022729"/>
    </source>
</evidence>
<dbReference type="EMBL" id="CP030930">
    <property type="protein sequence ID" value="AXI74521.1"/>
    <property type="molecule type" value="Genomic_DNA"/>
</dbReference>
<dbReference type="InterPro" id="IPR043146">
    <property type="entry name" value="Penicillin_amidase_N_B-knob"/>
</dbReference>
<name>A0AAD0Q8T9_9ACTN</name>
<comment type="similarity">
    <text evidence="1">Belongs to the peptidase S45 family.</text>
</comment>
<feature type="region of interest" description="Disordered" evidence="5">
    <location>
        <begin position="102"/>
        <end position="122"/>
    </location>
</feature>
<keyword evidence="2 6" id="KW-0732">Signal</keyword>
<dbReference type="Gene3D" id="2.30.120.10">
    <property type="match status" value="1"/>
</dbReference>